<sequence length="61" mass="6995">MAKMSQIDDKKSQIISRRKSFVFCDDHGIFRTHEIDTSLPSIFGPFQQIATKCGGHVFQKH</sequence>
<gene>
    <name evidence="1" type="ORF">PLOB_00031481</name>
</gene>
<reference evidence="1 2" key="1">
    <citation type="submission" date="2022-05" db="EMBL/GenBank/DDBJ databases">
        <authorList>
            <consortium name="Genoscope - CEA"/>
            <person name="William W."/>
        </authorList>
    </citation>
    <scope>NUCLEOTIDE SEQUENCE [LARGE SCALE GENOMIC DNA]</scope>
</reference>
<organism evidence="1 2">
    <name type="scientific">Porites lobata</name>
    <dbReference type="NCBI Taxonomy" id="104759"/>
    <lineage>
        <taxon>Eukaryota</taxon>
        <taxon>Metazoa</taxon>
        <taxon>Cnidaria</taxon>
        <taxon>Anthozoa</taxon>
        <taxon>Hexacorallia</taxon>
        <taxon>Scleractinia</taxon>
        <taxon>Fungiina</taxon>
        <taxon>Poritidae</taxon>
        <taxon>Porites</taxon>
    </lineage>
</organism>
<dbReference type="EMBL" id="CALNXK010000040">
    <property type="protein sequence ID" value="CAH3124926.1"/>
    <property type="molecule type" value="Genomic_DNA"/>
</dbReference>
<evidence type="ECO:0000313" key="1">
    <source>
        <dbReference type="EMBL" id="CAH3124926.1"/>
    </source>
</evidence>
<dbReference type="Proteomes" id="UP001159405">
    <property type="component" value="Unassembled WGS sequence"/>
</dbReference>
<comment type="caution">
    <text evidence="1">The sequence shown here is derived from an EMBL/GenBank/DDBJ whole genome shotgun (WGS) entry which is preliminary data.</text>
</comment>
<proteinExistence type="predicted"/>
<evidence type="ECO:0000313" key="2">
    <source>
        <dbReference type="Proteomes" id="UP001159405"/>
    </source>
</evidence>
<name>A0ABN8NWH2_9CNID</name>
<accession>A0ABN8NWH2</accession>
<keyword evidence="2" id="KW-1185">Reference proteome</keyword>
<protein>
    <submittedName>
        <fullName evidence="1">Uncharacterized protein</fullName>
    </submittedName>
</protein>